<dbReference type="EMBL" id="JAGJRS010000004">
    <property type="protein sequence ID" value="MBP1473025.1"/>
    <property type="molecule type" value="Genomic_DNA"/>
</dbReference>
<protein>
    <recommendedName>
        <fullName evidence="3">KTSC domain-containing protein</fullName>
    </recommendedName>
</protein>
<comment type="caution">
    <text evidence="1">The sequence shown here is derived from an EMBL/GenBank/DDBJ whole genome shotgun (WGS) entry which is preliminary data.</text>
</comment>
<accession>A0ABS4DJ19</accession>
<evidence type="ECO:0000313" key="2">
    <source>
        <dbReference type="Proteomes" id="UP000823790"/>
    </source>
</evidence>
<reference evidence="1 2" key="1">
    <citation type="submission" date="2021-04" db="EMBL/GenBank/DDBJ databases">
        <authorList>
            <person name="Huq M.A."/>
        </authorList>
    </citation>
    <scope>NUCLEOTIDE SEQUENCE [LARGE SCALE GENOMIC DNA]</scope>
    <source>
        <strain evidence="1 2">MAH-13</strain>
    </source>
</reference>
<name>A0ABS4DJ19_9GAMM</name>
<evidence type="ECO:0008006" key="3">
    <source>
        <dbReference type="Google" id="ProtNLM"/>
    </source>
</evidence>
<evidence type="ECO:0000313" key="1">
    <source>
        <dbReference type="EMBL" id="MBP1473025.1"/>
    </source>
</evidence>
<keyword evidence="2" id="KW-1185">Reference proteome</keyword>
<dbReference type="RefSeq" id="WP_209614920.1">
    <property type="nucleotide sequence ID" value="NZ_JAGJRS010000004.1"/>
</dbReference>
<sequence>MHRYRNLDGHSGVSAYELGEGWIRVRFVGGPTYEYTDAATGAEHVRNMQALAQAGEGLATYVSRFVHEAYARKL</sequence>
<organism evidence="1 2">
    <name type="scientific">Frateuria flava</name>
    <dbReference type="NCBI Taxonomy" id="2821489"/>
    <lineage>
        <taxon>Bacteria</taxon>
        <taxon>Pseudomonadati</taxon>
        <taxon>Pseudomonadota</taxon>
        <taxon>Gammaproteobacteria</taxon>
        <taxon>Lysobacterales</taxon>
        <taxon>Rhodanobacteraceae</taxon>
        <taxon>Frateuria</taxon>
    </lineage>
</organism>
<dbReference type="Proteomes" id="UP000823790">
    <property type="component" value="Unassembled WGS sequence"/>
</dbReference>
<proteinExistence type="predicted"/>
<gene>
    <name evidence="1" type="ORF">J7I44_01860</name>
</gene>